<evidence type="ECO:0000256" key="5">
    <source>
        <dbReference type="ARBA" id="ARBA00036813"/>
    </source>
</evidence>
<dbReference type="Gene3D" id="3.40.50.12780">
    <property type="entry name" value="N-terminal domain of ligase-like"/>
    <property type="match status" value="1"/>
</dbReference>
<organism evidence="7 8">
    <name type="scientific">Aureococcus anophagefferens</name>
    <name type="common">Harmful bloom alga</name>
    <dbReference type="NCBI Taxonomy" id="44056"/>
    <lineage>
        <taxon>Eukaryota</taxon>
        <taxon>Sar</taxon>
        <taxon>Stramenopiles</taxon>
        <taxon>Ochrophyta</taxon>
        <taxon>Pelagophyceae</taxon>
        <taxon>Pelagomonadales</taxon>
        <taxon>Pelagomonadaceae</taxon>
        <taxon>Aureococcus</taxon>
    </lineage>
</organism>
<dbReference type="InterPro" id="IPR042099">
    <property type="entry name" value="ANL_N_sf"/>
</dbReference>
<dbReference type="PANTHER" id="PTHR43272">
    <property type="entry name" value="LONG-CHAIN-FATTY-ACID--COA LIGASE"/>
    <property type="match status" value="1"/>
</dbReference>
<protein>
    <submittedName>
        <fullName evidence="7">Decanoate-CoA ligase</fullName>
    </submittedName>
</protein>
<keyword evidence="8" id="KW-1185">Reference proteome</keyword>
<evidence type="ECO:0000313" key="7">
    <source>
        <dbReference type="EMBL" id="KAK7242154.1"/>
    </source>
</evidence>
<evidence type="ECO:0000256" key="3">
    <source>
        <dbReference type="ARBA" id="ARBA00022741"/>
    </source>
</evidence>
<dbReference type="InterPro" id="IPR020845">
    <property type="entry name" value="AMP-binding_CS"/>
</dbReference>
<dbReference type="PROSITE" id="PS00455">
    <property type="entry name" value="AMP_BINDING"/>
    <property type="match status" value="1"/>
</dbReference>
<reference evidence="7 8" key="1">
    <citation type="submission" date="2024-03" db="EMBL/GenBank/DDBJ databases">
        <title>Aureococcus anophagefferens CCMP1851 and Kratosvirus quantuckense: Draft genome of a second virus-susceptible host strain in the model system.</title>
        <authorList>
            <person name="Chase E."/>
            <person name="Truchon A.R."/>
            <person name="Schepens W."/>
            <person name="Wilhelm S.W."/>
        </authorList>
    </citation>
    <scope>NUCLEOTIDE SEQUENCE [LARGE SCALE GENOMIC DNA]</scope>
    <source>
        <strain evidence="7 8">CCMP1851</strain>
    </source>
</reference>
<proteinExistence type="inferred from homology"/>
<gene>
    <name evidence="7" type="primary">ACSL4</name>
    <name evidence="7" type="ORF">SO694_00013039</name>
</gene>
<keyword evidence="4" id="KW-0067">ATP-binding</keyword>
<evidence type="ECO:0000256" key="2">
    <source>
        <dbReference type="ARBA" id="ARBA00022598"/>
    </source>
</evidence>
<evidence type="ECO:0000313" key="8">
    <source>
        <dbReference type="Proteomes" id="UP001363151"/>
    </source>
</evidence>
<dbReference type="GO" id="GO:0016874">
    <property type="term" value="F:ligase activity"/>
    <property type="evidence" value="ECO:0007669"/>
    <property type="project" value="UniProtKB-KW"/>
</dbReference>
<evidence type="ECO:0000256" key="1">
    <source>
        <dbReference type="ARBA" id="ARBA00006432"/>
    </source>
</evidence>
<keyword evidence="3" id="KW-0547">Nucleotide-binding</keyword>
<comment type="caution">
    <text evidence="7">The sequence shown here is derived from an EMBL/GenBank/DDBJ whole genome shotgun (WGS) entry which is preliminary data.</text>
</comment>
<dbReference type="EMBL" id="JBBJCI010000146">
    <property type="protein sequence ID" value="KAK7242154.1"/>
    <property type="molecule type" value="Genomic_DNA"/>
</dbReference>
<dbReference type="PANTHER" id="PTHR43272:SF83">
    <property type="entry name" value="ACYL-COA SYNTHETASE LONG-CHAIN, ISOFORM J"/>
    <property type="match status" value="1"/>
</dbReference>
<sequence>MGGMKVAPDLLLSCVARNGGEWRSESDETVEWHGETMTVSPVLSSKLQSGKGVCCEATLNGATTCWELVSGSWAKFGARRACGMRELVKREFESVNGKQLEKQTLAPTLTWTTYAELGAKVDALASGLVAKAGLAAGDRVLIFAETQRDWMVSAFAAWRQGATVVTSYATLGAEGVATALDETGATVCVCDAKLWKTLMAATTRARRCKLKVVAPITTEAGFIDDKALPPGVVLAPLPELVALGSASTVAATPPVASDVAVIMYTSGTTGKSKGVVIPHSMVVACCASGKEAMPFVNETTVFIAYLPLAHIFELFVEVHMYAMGAQVGYGNPHTLTPSGVKLKQTTPKQAGDAMVVRPTLMIFAPAVLDKVYVGVKAKFKSGLKKSLFAGALKAGYAKYDKGGCGTDGCVNNIICKKIQKLLGGRLEVAIAGSAPLSAEIQRFCQTVFNCPVRQGYGLTESCAASCIGLIDDNATNVVGPPTPGVCVRLRDWPEGGYTNADAKDPAFGARRGEVLLGGPTIARGYFVDPENPDPELAKKNAEDFVDIDGITYFCTGDVGTVLEGSGALRIVDRKKDLFKGGTGEYVALSKVESALKTSPYVEVPIVVGRQGADRVVALVQPQRPPLVALAKSLGIASADAAALCREPKVVAAVYASCVGECKTAKLGTFETPAGIALVVDGGDAGPAFTPENGMLTDTMKPKRPLINATYAKDIDAAYAAVAQTC</sequence>
<dbReference type="SUPFAM" id="SSF56801">
    <property type="entry name" value="Acetyl-CoA synthetase-like"/>
    <property type="match status" value="1"/>
</dbReference>
<dbReference type="InterPro" id="IPR000873">
    <property type="entry name" value="AMP-dep_synth/lig_dom"/>
</dbReference>
<evidence type="ECO:0000259" key="6">
    <source>
        <dbReference type="Pfam" id="PF00501"/>
    </source>
</evidence>
<keyword evidence="2 7" id="KW-0436">Ligase</keyword>
<feature type="domain" description="AMP-dependent synthetase/ligase" evidence="6">
    <location>
        <begin position="108"/>
        <end position="526"/>
    </location>
</feature>
<dbReference type="Pfam" id="PF00501">
    <property type="entry name" value="AMP-binding"/>
    <property type="match status" value="1"/>
</dbReference>
<evidence type="ECO:0000256" key="4">
    <source>
        <dbReference type="ARBA" id="ARBA00022840"/>
    </source>
</evidence>
<comment type="catalytic activity">
    <reaction evidence="5">
        <text>a long-chain fatty acid + ATP + CoA = a long-chain fatty acyl-CoA + AMP + diphosphate</text>
        <dbReference type="Rhea" id="RHEA:15421"/>
        <dbReference type="ChEBI" id="CHEBI:30616"/>
        <dbReference type="ChEBI" id="CHEBI:33019"/>
        <dbReference type="ChEBI" id="CHEBI:57287"/>
        <dbReference type="ChEBI" id="CHEBI:57560"/>
        <dbReference type="ChEBI" id="CHEBI:83139"/>
        <dbReference type="ChEBI" id="CHEBI:456215"/>
        <dbReference type="EC" id="6.2.1.3"/>
    </reaction>
</comment>
<name>A0ABR1G120_AURAN</name>
<accession>A0ABR1G120</accession>
<dbReference type="Proteomes" id="UP001363151">
    <property type="component" value="Unassembled WGS sequence"/>
</dbReference>
<comment type="similarity">
    <text evidence="1">Belongs to the ATP-dependent AMP-binding enzyme family.</text>
</comment>